<dbReference type="EMBL" id="JBHUPG010000020">
    <property type="protein sequence ID" value="MFD2912437.1"/>
    <property type="molecule type" value="Genomic_DNA"/>
</dbReference>
<sequence>MYYNDGKSEEQLQKEIEFIINSFKEVGIIMENKVKTPMDGEYSAVIGQTRKRLTVRLKK</sequence>
<dbReference type="Proteomes" id="UP001597561">
    <property type="component" value="Unassembled WGS sequence"/>
</dbReference>
<organism evidence="1 2">
    <name type="scientific">Jeotgalibacillus terrae</name>
    <dbReference type="NCBI Taxonomy" id="587735"/>
    <lineage>
        <taxon>Bacteria</taxon>
        <taxon>Bacillati</taxon>
        <taxon>Bacillota</taxon>
        <taxon>Bacilli</taxon>
        <taxon>Bacillales</taxon>
        <taxon>Caryophanaceae</taxon>
        <taxon>Jeotgalibacillus</taxon>
    </lineage>
</organism>
<accession>A0ABW5ZLK6</accession>
<keyword evidence="2" id="KW-1185">Reference proteome</keyword>
<name>A0ABW5ZLK6_9BACL</name>
<dbReference type="RefSeq" id="WP_204730782.1">
    <property type="nucleotide sequence ID" value="NZ_JAFBDK010000024.1"/>
</dbReference>
<protein>
    <submittedName>
        <fullName evidence="1">Uncharacterized protein</fullName>
    </submittedName>
</protein>
<reference evidence="2" key="1">
    <citation type="journal article" date="2019" name="Int. J. Syst. Evol. Microbiol.">
        <title>The Global Catalogue of Microorganisms (GCM) 10K type strain sequencing project: providing services to taxonomists for standard genome sequencing and annotation.</title>
        <authorList>
            <consortium name="The Broad Institute Genomics Platform"/>
            <consortium name="The Broad Institute Genome Sequencing Center for Infectious Disease"/>
            <person name="Wu L."/>
            <person name="Ma J."/>
        </authorList>
    </citation>
    <scope>NUCLEOTIDE SEQUENCE [LARGE SCALE GENOMIC DNA]</scope>
    <source>
        <strain evidence="2">KCTC 13528</strain>
    </source>
</reference>
<comment type="caution">
    <text evidence="1">The sequence shown here is derived from an EMBL/GenBank/DDBJ whole genome shotgun (WGS) entry which is preliminary data.</text>
</comment>
<gene>
    <name evidence="1" type="ORF">ACFS5P_11180</name>
</gene>
<evidence type="ECO:0000313" key="2">
    <source>
        <dbReference type="Proteomes" id="UP001597561"/>
    </source>
</evidence>
<evidence type="ECO:0000313" key="1">
    <source>
        <dbReference type="EMBL" id="MFD2912437.1"/>
    </source>
</evidence>
<proteinExistence type="predicted"/>